<organism evidence="9 10">
    <name type="scientific">Clonostachys solani</name>
    <dbReference type="NCBI Taxonomy" id="160281"/>
    <lineage>
        <taxon>Eukaryota</taxon>
        <taxon>Fungi</taxon>
        <taxon>Dikarya</taxon>
        <taxon>Ascomycota</taxon>
        <taxon>Pezizomycotina</taxon>
        <taxon>Sordariomycetes</taxon>
        <taxon>Hypocreomycetidae</taxon>
        <taxon>Hypocreales</taxon>
        <taxon>Bionectriaceae</taxon>
        <taxon>Clonostachys</taxon>
    </lineage>
</organism>
<evidence type="ECO:0000256" key="6">
    <source>
        <dbReference type="ARBA" id="ARBA00022857"/>
    </source>
</evidence>
<evidence type="ECO:0000256" key="1">
    <source>
        <dbReference type="ARBA" id="ARBA00001974"/>
    </source>
</evidence>
<dbReference type="InterPro" id="IPR017938">
    <property type="entry name" value="Riboflavin_synthase-like_b-brl"/>
</dbReference>
<evidence type="ECO:0000256" key="4">
    <source>
        <dbReference type="ARBA" id="ARBA00022729"/>
    </source>
</evidence>
<keyword evidence="4" id="KW-0732">Signal</keyword>
<dbReference type="AlphaFoldDB" id="A0A9N9Z1W6"/>
<keyword evidence="10" id="KW-1185">Reference proteome</keyword>
<dbReference type="EMBL" id="CABFOC020000029">
    <property type="protein sequence ID" value="CAH0047413.1"/>
    <property type="molecule type" value="Genomic_DNA"/>
</dbReference>
<name>A0A9N9Z1W6_9HYPO</name>
<dbReference type="Pfam" id="PF00970">
    <property type="entry name" value="FAD_binding_6"/>
    <property type="match status" value="1"/>
</dbReference>
<evidence type="ECO:0000256" key="5">
    <source>
        <dbReference type="ARBA" id="ARBA00022827"/>
    </source>
</evidence>
<dbReference type="Proteomes" id="UP000775872">
    <property type="component" value="Unassembled WGS sequence"/>
</dbReference>
<dbReference type="SUPFAM" id="SSF51905">
    <property type="entry name" value="FAD/NAD(P)-binding domain"/>
    <property type="match status" value="1"/>
</dbReference>
<dbReference type="PROSITE" id="PS51384">
    <property type="entry name" value="FAD_FR"/>
    <property type="match status" value="1"/>
</dbReference>
<dbReference type="InterPro" id="IPR002937">
    <property type="entry name" value="Amino_oxidase"/>
</dbReference>
<dbReference type="Gene3D" id="3.50.50.60">
    <property type="entry name" value="FAD/NAD(P)-binding domain"/>
    <property type="match status" value="2"/>
</dbReference>
<dbReference type="OrthoDB" id="7777654at2759"/>
<evidence type="ECO:0000313" key="10">
    <source>
        <dbReference type="Proteomes" id="UP000775872"/>
    </source>
</evidence>
<dbReference type="InterPro" id="IPR036188">
    <property type="entry name" value="FAD/NAD-bd_sf"/>
</dbReference>
<comment type="cofactor">
    <cofactor evidence="1">
        <name>FAD</name>
        <dbReference type="ChEBI" id="CHEBI:57692"/>
    </cofactor>
</comment>
<evidence type="ECO:0000256" key="7">
    <source>
        <dbReference type="ARBA" id="ARBA00023027"/>
    </source>
</evidence>
<evidence type="ECO:0000256" key="2">
    <source>
        <dbReference type="ARBA" id="ARBA00005855"/>
    </source>
</evidence>
<dbReference type="GO" id="GO:0016491">
    <property type="term" value="F:oxidoreductase activity"/>
    <property type="evidence" value="ECO:0007669"/>
    <property type="project" value="InterPro"/>
</dbReference>
<gene>
    <name evidence="9" type="ORF">CSOL1703_00017304</name>
</gene>
<dbReference type="InterPro" id="IPR052206">
    <property type="entry name" value="Retinol_saturase"/>
</dbReference>
<dbReference type="Pfam" id="PF01593">
    <property type="entry name" value="Amino_oxidase"/>
    <property type="match status" value="1"/>
</dbReference>
<reference evidence="10" key="1">
    <citation type="submission" date="2019-06" db="EMBL/GenBank/DDBJ databases">
        <authorList>
            <person name="Broberg M."/>
        </authorList>
    </citation>
    <scope>NUCLEOTIDE SEQUENCE [LARGE SCALE GENOMIC DNA]</scope>
</reference>
<evidence type="ECO:0000256" key="3">
    <source>
        <dbReference type="ARBA" id="ARBA00022630"/>
    </source>
</evidence>
<reference evidence="9 10" key="2">
    <citation type="submission" date="2021-10" db="EMBL/GenBank/DDBJ databases">
        <authorList>
            <person name="Piombo E."/>
        </authorList>
    </citation>
    <scope>NUCLEOTIDE SEQUENCE [LARGE SCALE GENOMIC DNA]</scope>
</reference>
<comment type="similarity">
    <text evidence="2">Belongs to the carotenoid/retinoid oxidoreductase family. CrtISO subfamily.</text>
</comment>
<accession>A0A9N9Z1W6</accession>
<dbReference type="PANTHER" id="PTHR46091:SF3">
    <property type="entry name" value="AMINE OXIDASE DOMAIN-CONTAINING PROTEIN"/>
    <property type="match status" value="1"/>
</dbReference>
<proteinExistence type="inferred from homology"/>
<keyword evidence="3" id="KW-0285">Flavoprotein</keyword>
<dbReference type="SUPFAM" id="SSF63380">
    <property type="entry name" value="Riboflavin synthase domain-like"/>
    <property type="match status" value="1"/>
</dbReference>
<evidence type="ECO:0000313" key="9">
    <source>
        <dbReference type="EMBL" id="CAH0047413.1"/>
    </source>
</evidence>
<feature type="domain" description="FAD-binding FR-type" evidence="8">
    <location>
        <begin position="542"/>
        <end position="637"/>
    </location>
</feature>
<dbReference type="Gene3D" id="2.40.30.10">
    <property type="entry name" value="Translation factors"/>
    <property type="match status" value="1"/>
</dbReference>
<protein>
    <recommendedName>
        <fullName evidence="8">FAD-binding FR-type domain-containing protein</fullName>
    </recommendedName>
</protein>
<dbReference type="PANTHER" id="PTHR46091">
    <property type="entry name" value="BLR7054 PROTEIN"/>
    <property type="match status" value="1"/>
</dbReference>
<keyword evidence="6" id="KW-0521">NADP</keyword>
<keyword evidence="7" id="KW-0520">NAD</keyword>
<keyword evidence="5" id="KW-0274">FAD</keyword>
<sequence>MTQSWDVIVIGSGIGGLTAATLLAKAANKRVLVLEKHFERGGLTQTFRRDGASWDVGLHYVGGLNKGSRIRTLFDYMSNSALEWNKMPDDFERFIYPDIEFLVPSDRLEYQKRLIDIYPEEATAIRRYFTDLDDIYNWHVNGTIQLALPWPAKDLTSLSRRRKSKKATQTTKEYFDSRFKSAQLKRLLSTQWGDYGMVPSESAFAIHALVTQSYMDGAWYPKGGSSRISRTFETNIEAAGGVIKVCKEVTSIITDKNGKVCGVKAVDLSGDKLTEVEYHAPSVISNVGAGLTYTKLLPTDGEIGRRTAAVRKLIERIGSGISSVTLYLRLSKPVSTLGIKGENYWINTTIEQRDLDSQTEAVIAGNPGFGYMSFPSSKSGEDRFHTAEVLALVKAEHFSAWKATQHGNRGKEYLDLKDRISRGLLDLAETAAPGLKSLVEYSELSTPLSVIDYISSPSGDIYGLKGTPERYHGAALLSKSYVPGLYLTGQDAASLGIAGALVGGLMTASRVLGPFGLISIMKQVESEAKGGPCILPDGKRCLDKTKAVVNAKTALTSSIWKLELDLENTVAFVPGQYALLKVAPFEWRYYSIANIENRRLTLLISTRTGGHGSTYVEKVGVGAETEVELPFGSFRLQKNDCHKSNGGSWQANIR</sequence>
<dbReference type="InterPro" id="IPR008333">
    <property type="entry name" value="Cbr1-like_FAD-bd_dom"/>
</dbReference>
<dbReference type="InterPro" id="IPR017927">
    <property type="entry name" value="FAD-bd_FR_type"/>
</dbReference>
<comment type="caution">
    <text evidence="9">The sequence shown here is derived from an EMBL/GenBank/DDBJ whole genome shotgun (WGS) entry which is preliminary data.</text>
</comment>
<evidence type="ECO:0000259" key="8">
    <source>
        <dbReference type="PROSITE" id="PS51384"/>
    </source>
</evidence>